<dbReference type="InterPro" id="IPR000182">
    <property type="entry name" value="GNAT_dom"/>
</dbReference>
<accession>A0A7X1J5T3</accession>
<evidence type="ECO:0000259" key="1">
    <source>
        <dbReference type="PROSITE" id="PS51186"/>
    </source>
</evidence>
<dbReference type="Gene3D" id="3.40.630.30">
    <property type="match status" value="1"/>
</dbReference>
<organism evidence="2 3">
    <name type="scientific">Streptomyces cupreus</name>
    <dbReference type="NCBI Taxonomy" id="2759956"/>
    <lineage>
        <taxon>Bacteria</taxon>
        <taxon>Bacillati</taxon>
        <taxon>Actinomycetota</taxon>
        <taxon>Actinomycetes</taxon>
        <taxon>Kitasatosporales</taxon>
        <taxon>Streptomycetaceae</taxon>
        <taxon>Streptomyces</taxon>
    </lineage>
</organism>
<dbReference type="PROSITE" id="PS51186">
    <property type="entry name" value="GNAT"/>
    <property type="match status" value="1"/>
</dbReference>
<dbReference type="InterPro" id="IPR016181">
    <property type="entry name" value="Acyl_CoA_acyltransferase"/>
</dbReference>
<dbReference type="SUPFAM" id="SSF55729">
    <property type="entry name" value="Acyl-CoA N-acyltransferases (Nat)"/>
    <property type="match status" value="1"/>
</dbReference>
<proteinExistence type="predicted"/>
<gene>
    <name evidence="2" type="ORF">H4N64_24185</name>
</gene>
<evidence type="ECO:0000313" key="3">
    <source>
        <dbReference type="Proteomes" id="UP000584670"/>
    </source>
</evidence>
<keyword evidence="2" id="KW-0808">Transferase</keyword>
<evidence type="ECO:0000313" key="2">
    <source>
        <dbReference type="EMBL" id="MBC2904651.1"/>
    </source>
</evidence>
<sequence>MRSDDWYVTEDLDRFLSHAGGFLRSRPDLHTVALTVTESLRTRGLRAYGGDEPPVFGVMKRDGQVRGAYFRTPPYRLNVTPLTADETDALAAHLVAIGHPVPGIIGTRETTAGFVRSWQRHTGATSALRQRQRLHRLGMLMMPQPVPEGGARVAGEKDRDQLIRWYGEFTEGVGEHAAGDLEAWADHRIAYGGVTFWEDIDGTPASMCGVTPMVAGQVRIAPVYTPPHLRGRGYAGAVTVEVSRAAVRAGAEEVLLFTDLANNTSNGLYQRIGYRAVADFEVYDFSGGAGS</sequence>
<dbReference type="Proteomes" id="UP000584670">
    <property type="component" value="Unassembled WGS sequence"/>
</dbReference>
<dbReference type="Pfam" id="PF08445">
    <property type="entry name" value="FR47"/>
    <property type="match status" value="1"/>
</dbReference>
<reference evidence="2 3" key="1">
    <citation type="submission" date="2020-08" db="EMBL/GenBank/DDBJ databases">
        <title>Streptomyces sp. PSKA01 genome sequencing and assembly.</title>
        <authorList>
            <person name="Mandal S."/>
            <person name="Maiti P.K."/>
            <person name="Das P."/>
        </authorList>
    </citation>
    <scope>NUCLEOTIDE SEQUENCE [LARGE SCALE GENOMIC DNA]</scope>
    <source>
        <strain evidence="2 3">PSKA01</strain>
    </source>
</reference>
<name>A0A7X1J5T3_9ACTN</name>
<feature type="domain" description="N-acetyltransferase" evidence="1">
    <location>
        <begin position="149"/>
        <end position="291"/>
    </location>
</feature>
<protein>
    <submittedName>
        <fullName evidence="2">GNAT family N-acetyltransferase</fullName>
    </submittedName>
</protein>
<comment type="caution">
    <text evidence="2">The sequence shown here is derived from an EMBL/GenBank/DDBJ whole genome shotgun (WGS) entry which is preliminary data.</text>
</comment>
<dbReference type="InterPro" id="IPR013653">
    <property type="entry name" value="GCN5-like_dom"/>
</dbReference>
<keyword evidence="3" id="KW-1185">Reference proteome</keyword>
<dbReference type="AlphaFoldDB" id="A0A7X1J5T3"/>
<dbReference type="RefSeq" id="WP_186284513.1">
    <property type="nucleotide sequence ID" value="NZ_JACMSF010000027.1"/>
</dbReference>
<dbReference type="GO" id="GO:0016747">
    <property type="term" value="F:acyltransferase activity, transferring groups other than amino-acyl groups"/>
    <property type="evidence" value="ECO:0007669"/>
    <property type="project" value="InterPro"/>
</dbReference>
<dbReference type="EMBL" id="JACMSF010000027">
    <property type="protein sequence ID" value="MBC2904651.1"/>
    <property type="molecule type" value="Genomic_DNA"/>
</dbReference>